<keyword evidence="3 8" id="KW-0418">Kinase</keyword>
<sequence>MTTGRVRGAARAPSPPPIGRYPVEALSPADPRVLGGVTLRGRLGKGGMGRVYAGTTEEGEHVAVKVLLDVHAEREDLRSRFAREIAAMRMVQGPGTAALLDAADPDDDPPWLAMEFVGGLPLKDYARRDGPLGAESGAALGLVLADALAEVHDAGLLHRDLKPSNVLLGPEGPRVIDFGLVALGGPGSELTATGAMVGTPVCMAPEQFEAPHEVTTAADVHGLGSTLVYAATGRYPYQRPSMPALVAAVTDENVPPDLSGVPEELAPLLGRMLAHEPAARPQLAEVRKLFVDRLAVFGHAPSAARARLARETYVPGADEPDDIAVAQHPRRPRHPVPHRPHRSNMPIVARTAERLRRAYA</sequence>
<dbReference type="PROSITE" id="PS00107">
    <property type="entry name" value="PROTEIN_KINASE_ATP"/>
    <property type="match status" value="1"/>
</dbReference>
<dbReference type="EMBL" id="RJMB01000019">
    <property type="protein sequence ID" value="RNL83003.1"/>
    <property type="molecule type" value="Genomic_DNA"/>
</dbReference>
<dbReference type="PROSITE" id="PS50011">
    <property type="entry name" value="PROTEIN_KINASE_DOM"/>
    <property type="match status" value="1"/>
</dbReference>
<keyword evidence="1" id="KW-0808">Transferase</keyword>
<dbReference type="SUPFAM" id="SSF56112">
    <property type="entry name" value="Protein kinase-like (PK-like)"/>
    <property type="match status" value="1"/>
</dbReference>
<feature type="compositionally biased region" description="Basic residues" evidence="6">
    <location>
        <begin position="328"/>
        <end position="342"/>
    </location>
</feature>
<feature type="region of interest" description="Disordered" evidence="6">
    <location>
        <begin position="318"/>
        <end position="343"/>
    </location>
</feature>
<dbReference type="PROSITE" id="PS00108">
    <property type="entry name" value="PROTEIN_KINASE_ST"/>
    <property type="match status" value="1"/>
</dbReference>
<evidence type="ECO:0000313" key="9">
    <source>
        <dbReference type="Proteomes" id="UP000269198"/>
    </source>
</evidence>
<dbReference type="OrthoDB" id="3915799at2"/>
<dbReference type="Gene3D" id="1.10.510.10">
    <property type="entry name" value="Transferase(Phosphotransferase) domain 1"/>
    <property type="match status" value="1"/>
</dbReference>
<dbReference type="InterPro" id="IPR011009">
    <property type="entry name" value="Kinase-like_dom_sf"/>
</dbReference>
<dbReference type="InterPro" id="IPR017441">
    <property type="entry name" value="Protein_kinase_ATP_BS"/>
</dbReference>
<comment type="caution">
    <text evidence="8">The sequence shown here is derived from an EMBL/GenBank/DDBJ whole genome shotgun (WGS) entry which is preliminary data.</text>
</comment>
<proteinExistence type="predicted"/>
<evidence type="ECO:0000256" key="5">
    <source>
        <dbReference type="PROSITE-ProRule" id="PRU10141"/>
    </source>
</evidence>
<organism evidence="8 9">
    <name type="scientific">Halostreptopolyspora alba</name>
    <dbReference type="NCBI Taxonomy" id="2487137"/>
    <lineage>
        <taxon>Bacteria</taxon>
        <taxon>Bacillati</taxon>
        <taxon>Actinomycetota</taxon>
        <taxon>Actinomycetes</taxon>
        <taxon>Streptosporangiales</taxon>
        <taxon>Nocardiopsidaceae</taxon>
        <taxon>Halostreptopolyspora</taxon>
    </lineage>
</organism>
<evidence type="ECO:0000256" key="1">
    <source>
        <dbReference type="ARBA" id="ARBA00022679"/>
    </source>
</evidence>
<dbReference type="InterPro" id="IPR000719">
    <property type="entry name" value="Prot_kinase_dom"/>
</dbReference>
<evidence type="ECO:0000313" key="8">
    <source>
        <dbReference type="EMBL" id="RNL83003.1"/>
    </source>
</evidence>
<dbReference type="PANTHER" id="PTHR43289">
    <property type="entry name" value="MITOGEN-ACTIVATED PROTEIN KINASE KINASE KINASE 20-RELATED"/>
    <property type="match status" value="1"/>
</dbReference>
<feature type="domain" description="Protein kinase" evidence="7">
    <location>
        <begin position="37"/>
        <end position="291"/>
    </location>
</feature>
<dbReference type="Pfam" id="PF00069">
    <property type="entry name" value="Pkinase"/>
    <property type="match status" value="1"/>
</dbReference>
<reference evidence="8 9" key="1">
    <citation type="submission" date="2018-11" db="EMBL/GenBank/DDBJ databases">
        <title>The genome draft of YIM 96095.</title>
        <authorList>
            <person name="Tang S.-K."/>
            <person name="Chunyu W.-X."/>
            <person name="Feng Y.-Z."/>
        </authorList>
    </citation>
    <scope>NUCLEOTIDE SEQUENCE [LARGE SCALE GENOMIC DNA]</scope>
    <source>
        <strain evidence="8 9">YIM 96095</strain>
    </source>
</reference>
<dbReference type="InterPro" id="IPR008271">
    <property type="entry name" value="Ser/Thr_kinase_AS"/>
</dbReference>
<evidence type="ECO:0000256" key="4">
    <source>
        <dbReference type="ARBA" id="ARBA00022840"/>
    </source>
</evidence>
<dbReference type="GO" id="GO:0005524">
    <property type="term" value="F:ATP binding"/>
    <property type="evidence" value="ECO:0007669"/>
    <property type="project" value="UniProtKB-UniRule"/>
</dbReference>
<feature type="region of interest" description="Disordered" evidence="6">
    <location>
        <begin position="1"/>
        <end position="23"/>
    </location>
</feature>
<evidence type="ECO:0000256" key="3">
    <source>
        <dbReference type="ARBA" id="ARBA00022777"/>
    </source>
</evidence>
<dbReference type="GO" id="GO:0004674">
    <property type="term" value="F:protein serine/threonine kinase activity"/>
    <property type="evidence" value="ECO:0007669"/>
    <property type="project" value="UniProtKB-KW"/>
</dbReference>
<gene>
    <name evidence="8" type="ORF">EFW17_17455</name>
</gene>
<dbReference type="CDD" id="cd14014">
    <property type="entry name" value="STKc_PknB_like"/>
    <property type="match status" value="1"/>
</dbReference>
<dbReference type="SMART" id="SM00220">
    <property type="entry name" value="S_TKc"/>
    <property type="match status" value="1"/>
</dbReference>
<keyword evidence="4 5" id="KW-0067">ATP-binding</keyword>
<feature type="binding site" evidence="5">
    <location>
        <position position="65"/>
    </location>
    <ligand>
        <name>ATP</name>
        <dbReference type="ChEBI" id="CHEBI:30616"/>
    </ligand>
</feature>
<evidence type="ECO:0000256" key="6">
    <source>
        <dbReference type="SAM" id="MobiDB-lite"/>
    </source>
</evidence>
<keyword evidence="9" id="KW-1185">Reference proteome</keyword>
<dbReference type="Proteomes" id="UP000269198">
    <property type="component" value="Unassembled WGS sequence"/>
</dbReference>
<name>A0A3N0E5C5_9ACTN</name>
<dbReference type="AlphaFoldDB" id="A0A3N0E5C5"/>
<accession>A0A3N0E5C5</accession>
<dbReference type="Gene3D" id="3.30.200.20">
    <property type="entry name" value="Phosphorylase Kinase, domain 1"/>
    <property type="match status" value="1"/>
</dbReference>
<keyword evidence="2 5" id="KW-0547">Nucleotide-binding</keyword>
<protein>
    <submittedName>
        <fullName evidence="8">Serine/threonine protein kinase</fullName>
    </submittedName>
</protein>
<evidence type="ECO:0000259" key="7">
    <source>
        <dbReference type="PROSITE" id="PS50011"/>
    </source>
</evidence>
<keyword evidence="8" id="KW-0723">Serine/threonine-protein kinase</keyword>
<dbReference type="PANTHER" id="PTHR43289:SF34">
    <property type="entry name" value="SERINE_THREONINE-PROTEIN KINASE YBDM-RELATED"/>
    <property type="match status" value="1"/>
</dbReference>
<evidence type="ECO:0000256" key="2">
    <source>
        <dbReference type="ARBA" id="ARBA00022741"/>
    </source>
</evidence>